<accession>A0A8J4FCW6</accession>
<proteinExistence type="predicted"/>
<dbReference type="EMBL" id="BNCO01000089">
    <property type="protein sequence ID" value="GIL66731.1"/>
    <property type="molecule type" value="Genomic_DNA"/>
</dbReference>
<comment type="caution">
    <text evidence="1">The sequence shown here is derived from an EMBL/GenBank/DDBJ whole genome shotgun (WGS) entry which is preliminary data.</text>
</comment>
<organism evidence="1 2">
    <name type="scientific">Volvox africanus</name>
    <dbReference type="NCBI Taxonomy" id="51714"/>
    <lineage>
        <taxon>Eukaryota</taxon>
        <taxon>Viridiplantae</taxon>
        <taxon>Chlorophyta</taxon>
        <taxon>core chlorophytes</taxon>
        <taxon>Chlorophyceae</taxon>
        <taxon>CS clade</taxon>
        <taxon>Chlamydomonadales</taxon>
        <taxon>Volvocaceae</taxon>
        <taxon>Volvox</taxon>
    </lineage>
</organism>
<dbReference type="Proteomes" id="UP000747399">
    <property type="component" value="Unassembled WGS sequence"/>
</dbReference>
<sequence length="164" mass="18487">VELGFRDIALSSYRVFRIALPIKGKECARINDLTIPVSTLRNVQGTGYLEYEALVSQLMSPSDLAFYKGYVDYSQVAGGLVVRYRDVGHQDIQLRYRLRSRRHSRHVAPSAAAAYVAAVTSHMRLFIAVIHVSFTHIIDILQNRHRCIRGEGRVSGSDQKRNTA</sequence>
<feature type="non-terminal residue" evidence="1">
    <location>
        <position position="1"/>
    </location>
</feature>
<reference evidence="1" key="1">
    <citation type="journal article" date="2021" name="Proc. Natl. Acad. Sci. U.S.A.">
        <title>Three genomes in the algal genus Volvox reveal the fate of a haploid sex-determining region after a transition to homothallism.</title>
        <authorList>
            <person name="Yamamoto K."/>
            <person name="Hamaji T."/>
            <person name="Kawai-Toyooka H."/>
            <person name="Matsuzaki R."/>
            <person name="Takahashi F."/>
            <person name="Nishimura Y."/>
            <person name="Kawachi M."/>
            <person name="Noguchi H."/>
            <person name="Minakuchi Y."/>
            <person name="Umen J.G."/>
            <person name="Toyoda A."/>
            <person name="Nozaki H."/>
        </authorList>
    </citation>
    <scope>NUCLEOTIDE SEQUENCE</scope>
    <source>
        <strain evidence="1">NIES-3780</strain>
    </source>
</reference>
<dbReference type="AlphaFoldDB" id="A0A8J4FCW6"/>
<gene>
    <name evidence="1" type="ORF">Vafri_20218</name>
</gene>
<name>A0A8J4FCW6_9CHLO</name>
<keyword evidence="2" id="KW-1185">Reference proteome</keyword>
<evidence type="ECO:0000313" key="2">
    <source>
        <dbReference type="Proteomes" id="UP000747399"/>
    </source>
</evidence>
<evidence type="ECO:0000313" key="1">
    <source>
        <dbReference type="EMBL" id="GIL66731.1"/>
    </source>
</evidence>
<protein>
    <submittedName>
        <fullName evidence="1">Uncharacterized protein</fullName>
    </submittedName>
</protein>